<sequence length="89" mass="9606">MTDKIAPPLREAFETHQSAPDHVERVIITFAKGADPAALQADGVSIVSRMENLPIVIATIDARGLEALSKGEGIERVEPDGTMRIPEDE</sequence>
<evidence type="ECO:0000313" key="2">
    <source>
        <dbReference type="Proteomes" id="UP000194420"/>
    </source>
</evidence>
<reference evidence="2" key="1">
    <citation type="submission" date="2017-04" db="EMBL/GenBank/DDBJ databases">
        <authorList>
            <person name="Varghese N."/>
            <person name="Submissions S."/>
        </authorList>
    </citation>
    <scope>NUCLEOTIDE SEQUENCE [LARGE SCALE GENOMIC DNA]</scope>
</reference>
<dbReference type="EMBL" id="FXWG01000001">
    <property type="protein sequence ID" value="SMQ62765.1"/>
    <property type="molecule type" value="Genomic_DNA"/>
</dbReference>
<gene>
    <name evidence="1" type="ORF">SAMN06297468_0750</name>
</gene>
<dbReference type="Gene3D" id="3.30.70.80">
    <property type="entry name" value="Peptidase S8 propeptide/proteinase inhibitor I9"/>
    <property type="match status" value="1"/>
</dbReference>
<keyword evidence="2" id="KW-1185">Reference proteome</keyword>
<dbReference type="InterPro" id="IPR037045">
    <property type="entry name" value="S8pro/Inhibitor_I9_sf"/>
</dbReference>
<proteinExistence type="predicted"/>
<dbReference type="AlphaFoldDB" id="A0A1Y6EJG4"/>
<organism evidence="1 2">
    <name type="scientific">Altererythrobacter xiamenensis</name>
    <dbReference type="NCBI Taxonomy" id="1316679"/>
    <lineage>
        <taxon>Bacteria</taxon>
        <taxon>Pseudomonadati</taxon>
        <taxon>Pseudomonadota</taxon>
        <taxon>Alphaproteobacteria</taxon>
        <taxon>Sphingomonadales</taxon>
        <taxon>Erythrobacteraceae</taxon>
        <taxon>Altererythrobacter</taxon>
    </lineage>
</organism>
<accession>A0A1Y6EJG4</accession>
<dbReference type="RefSeq" id="WP_086436643.1">
    <property type="nucleotide sequence ID" value="NZ_FXWG01000001.1"/>
</dbReference>
<evidence type="ECO:0000313" key="1">
    <source>
        <dbReference type="EMBL" id="SMQ62765.1"/>
    </source>
</evidence>
<protein>
    <submittedName>
        <fullName evidence="1">Uncharacterized protein</fullName>
    </submittedName>
</protein>
<name>A0A1Y6EJG4_9SPHN</name>
<dbReference type="Proteomes" id="UP000194420">
    <property type="component" value="Unassembled WGS sequence"/>
</dbReference>